<evidence type="ECO:0000313" key="1">
    <source>
        <dbReference type="EMBL" id="QDU73382.1"/>
    </source>
</evidence>
<keyword evidence="2" id="KW-1185">Reference proteome</keyword>
<evidence type="ECO:0000313" key="2">
    <source>
        <dbReference type="Proteomes" id="UP000318626"/>
    </source>
</evidence>
<dbReference type="OrthoDB" id="267032at2"/>
<reference evidence="2" key="1">
    <citation type="submission" date="2019-02" db="EMBL/GenBank/DDBJ databases">
        <title>Deep-cultivation of Planctomycetes and their phenomic and genomic characterization uncovers novel biology.</title>
        <authorList>
            <person name="Wiegand S."/>
            <person name="Jogler M."/>
            <person name="Boedeker C."/>
            <person name="Pinto D."/>
            <person name="Vollmers J."/>
            <person name="Rivas-Marin E."/>
            <person name="Kohn T."/>
            <person name="Peeters S.H."/>
            <person name="Heuer A."/>
            <person name="Rast P."/>
            <person name="Oberbeckmann S."/>
            <person name="Bunk B."/>
            <person name="Jeske O."/>
            <person name="Meyerdierks A."/>
            <person name="Storesund J.E."/>
            <person name="Kallscheuer N."/>
            <person name="Luecker S."/>
            <person name="Lage O.M."/>
            <person name="Pohl T."/>
            <person name="Merkel B.J."/>
            <person name="Hornburger P."/>
            <person name="Mueller R.-W."/>
            <person name="Bruemmer F."/>
            <person name="Labrenz M."/>
            <person name="Spormann A.M."/>
            <person name="Op den Camp H."/>
            <person name="Overmann J."/>
            <person name="Amann R."/>
            <person name="Jetten M.S.M."/>
            <person name="Mascher T."/>
            <person name="Medema M.H."/>
            <person name="Devos D.P."/>
            <person name="Kaster A.-K."/>
            <person name="Ovreas L."/>
            <person name="Rohde M."/>
            <person name="Galperin M.Y."/>
            <person name="Jogler C."/>
        </authorList>
    </citation>
    <scope>NUCLEOTIDE SEQUENCE [LARGE SCALE GENOMIC DNA]</scope>
    <source>
        <strain evidence="2">Pan97</strain>
    </source>
</reference>
<dbReference type="RefSeq" id="WP_144970169.1">
    <property type="nucleotide sequence ID" value="NZ_CP036289.1"/>
</dbReference>
<protein>
    <submittedName>
        <fullName evidence="1">Peptidase family protein</fullName>
    </submittedName>
</protein>
<accession>A0A518C2E1</accession>
<organism evidence="1 2">
    <name type="scientific">Bremerella volcania</name>
    <dbReference type="NCBI Taxonomy" id="2527984"/>
    <lineage>
        <taxon>Bacteria</taxon>
        <taxon>Pseudomonadati</taxon>
        <taxon>Planctomycetota</taxon>
        <taxon>Planctomycetia</taxon>
        <taxon>Pirellulales</taxon>
        <taxon>Pirellulaceae</taxon>
        <taxon>Bremerella</taxon>
    </lineage>
</organism>
<sequence>MTCRLPQAFLFPLLMLLFVGVEGLPAAEIAAWKKQGDNQSYFIDSGSGKWLEVDAKGSSLRFEELQRKEDSVEIIDRGRQIKIRLKPKQAELSVGGRPYQRWVTGDWTKADSLPEFAKISPIDHKVRLIYFVPTDREPKPGYREKINTLMHFVNETYKYEFKRRGLPDRGLVFQTDESGTPIVHLVRGKHPAKHYNGAPNYDPYFQLRQLKPEIPRSIGSESTHLVITFAETYDEGPHVFEWPGGIALGGWRSADGGTANFSAWVLQDMFCATTVAEQEKLFQDRTPIEGRTALGNGRPDSPRFEFIEDGFGAVIHEVGHALGLPHDQRDDRHYIMGNGFRKMKENLNPKTPVSGRARFSDANANILASSRLLNPDVDLTDNAAPQLEVQLEPTDKPNVYQVSIQAKDDRGVKAVLYYDDVRGSVVGGEQLEGTEDEDQRKLELKVEAGKKEVRLQAKVIDQGGNIITVQAVRPTP</sequence>
<proteinExistence type="predicted"/>
<dbReference type="InterPro" id="IPR021917">
    <property type="entry name" value="Unchr_Zn-peptidase-like"/>
</dbReference>
<dbReference type="KEGG" id="bvo:Pan97_03520"/>
<dbReference type="SUPFAM" id="SSF55486">
    <property type="entry name" value="Metalloproteases ('zincins'), catalytic domain"/>
    <property type="match status" value="2"/>
</dbReference>
<name>A0A518C2E1_9BACT</name>
<dbReference type="Pfam" id="PF12044">
    <property type="entry name" value="Metallopep"/>
    <property type="match status" value="1"/>
</dbReference>
<dbReference type="EMBL" id="CP036289">
    <property type="protein sequence ID" value="QDU73382.1"/>
    <property type="molecule type" value="Genomic_DNA"/>
</dbReference>
<dbReference type="Proteomes" id="UP000318626">
    <property type="component" value="Chromosome"/>
</dbReference>
<gene>
    <name evidence="1" type="ORF">Pan97_03520</name>
</gene>
<dbReference type="AlphaFoldDB" id="A0A518C2E1"/>